<feature type="domain" description="HTH araC/xylS-type" evidence="4">
    <location>
        <begin position="225"/>
        <end position="326"/>
    </location>
</feature>
<evidence type="ECO:0000256" key="1">
    <source>
        <dbReference type="ARBA" id="ARBA00023015"/>
    </source>
</evidence>
<dbReference type="SUPFAM" id="SSF46689">
    <property type="entry name" value="Homeodomain-like"/>
    <property type="match status" value="1"/>
</dbReference>
<dbReference type="InterPro" id="IPR018060">
    <property type="entry name" value="HTH_AraC"/>
</dbReference>
<accession>A0A810BKV8</accession>
<dbReference type="Pfam" id="PF14525">
    <property type="entry name" value="AraC_binding_2"/>
    <property type="match status" value="1"/>
</dbReference>
<dbReference type="GO" id="GO:0003700">
    <property type="term" value="F:DNA-binding transcription factor activity"/>
    <property type="evidence" value="ECO:0007669"/>
    <property type="project" value="InterPro"/>
</dbReference>
<dbReference type="InterPro" id="IPR020449">
    <property type="entry name" value="Tscrpt_reg_AraC-type_HTH"/>
</dbReference>
<organism evidence="5">
    <name type="scientific">Bradyrhizobium diazoefficiens</name>
    <dbReference type="NCBI Taxonomy" id="1355477"/>
    <lineage>
        <taxon>Bacteria</taxon>
        <taxon>Pseudomonadati</taxon>
        <taxon>Pseudomonadota</taxon>
        <taxon>Alphaproteobacteria</taxon>
        <taxon>Hyphomicrobiales</taxon>
        <taxon>Nitrobacteraceae</taxon>
        <taxon>Bradyrhizobium</taxon>
    </lineage>
</organism>
<keyword evidence="2" id="KW-0238">DNA-binding</keyword>
<evidence type="ECO:0000256" key="2">
    <source>
        <dbReference type="ARBA" id="ARBA00023125"/>
    </source>
</evidence>
<dbReference type="GO" id="GO:0043565">
    <property type="term" value="F:sequence-specific DNA binding"/>
    <property type="evidence" value="ECO:0007669"/>
    <property type="project" value="InterPro"/>
</dbReference>
<dbReference type="PANTHER" id="PTHR43280:SF31">
    <property type="entry name" value="TRANSCRIPTIONAL REGULATORY PROTEIN"/>
    <property type="match status" value="1"/>
</dbReference>
<keyword evidence="3" id="KW-0804">Transcription</keyword>
<gene>
    <name evidence="5" type="ORF">XF8B_67050</name>
</gene>
<dbReference type="OMA" id="FKSEAHF"/>
<keyword evidence="1" id="KW-0805">Transcription regulation</keyword>
<dbReference type="PRINTS" id="PR00032">
    <property type="entry name" value="HTHARAC"/>
</dbReference>
<reference evidence="5" key="1">
    <citation type="submission" date="2020-05" db="EMBL/GenBank/DDBJ databases">
        <title>Complete genome sequence of Bradyrhizobium diazoefficiens XF8 isolated from soybean nodule.</title>
        <authorList>
            <person name="Noda R."/>
            <person name="Kakizaki K."/>
            <person name="Minamisawa K."/>
        </authorList>
    </citation>
    <scope>NUCLEOTIDE SEQUENCE</scope>
    <source>
        <strain evidence="5">XF8</strain>
    </source>
</reference>
<protein>
    <submittedName>
        <fullName evidence="5">Transcriptional regulator</fullName>
    </submittedName>
</protein>
<dbReference type="SMART" id="SM00342">
    <property type="entry name" value="HTH_ARAC"/>
    <property type="match status" value="1"/>
</dbReference>
<sequence>MLLEATKAAAMQPCFASTASLPPRERFDYWHDVVSRNLVDLDFRLVGEAQFDASFHSTPINGLDLCRIKASPHVAQRSTEGILRADHSMLVFNFVLSGSLVAEQDGRLAHLKPGDGALCDATRPYKLSSQEAFELASIRVPREQCIGRIPHLNRLSACNLGERSELAPMVFGYLSHLVDRAPHLTSRAAGLKISQNFKDLLLALLAELADSCASSLTEYRSLALMRIKETVERNVHDPDLTPSTIAAELKLSARYINQLLETEGTSLSRYIWSRRLNRCAEQLKDPALRARGVSQIAMDNGFNDLSHFSKAFRIKFGMAPRDYRNGLAMQS</sequence>
<dbReference type="EMBL" id="AP023097">
    <property type="protein sequence ID" value="BCE76594.1"/>
    <property type="molecule type" value="Genomic_DNA"/>
</dbReference>
<dbReference type="GeneID" id="46493385"/>
<dbReference type="Gene3D" id="1.10.10.60">
    <property type="entry name" value="Homeodomain-like"/>
    <property type="match status" value="1"/>
</dbReference>
<evidence type="ECO:0000259" key="4">
    <source>
        <dbReference type="PROSITE" id="PS01124"/>
    </source>
</evidence>
<dbReference type="AlphaFoldDB" id="A0A810BKV8"/>
<name>A0A810BKV8_9BRAD</name>
<dbReference type="PROSITE" id="PS01124">
    <property type="entry name" value="HTH_ARAC_FAMILY_2"/>
    <property type="match status" value="1"/>
</dbReference>
<evidence type="ECO:0000313" key="5">
    <source>
        <dbReference type="EMBL" id="BCE76594.1"/>
    </source>
</evidence>
<dbReference type="PANTHER" id="PTHR43280">
    <property type="entry name" value="ARAC-FAMILY TRANSCRIPTIONAL REGULATOR"/>
    <property type="match status" value="1"/>
</dbReference>
<proteinExistence type="predicted"/>
<dbReference type="InterPro" id="IPR035418">
    <property type="entry name" value="AraC-bd_2"/>
</dbReference>
<dbReference type="RefSeq" id="WP_011089148.1">
    <property type="nucleotide sequence ID" value="NZ_CP032617.1"/>
</dbReference>
<evidence type="ECO:0000256" key="3">
    <source>
        <dbReference type="ARBA" id="ARBA00023163"/>
    </source>
</evidence>
<dbReference type="Pfam" id="PF12833">
    <property type="entry name" value="HTH_18"/>
    <property type="match status" value="1"/>
</dbReference>
<dbReference type="InterPro" id="IPR009057">
    <property type="entry name" value="Homeodomain-like_sf"/>
</dbReference>